<accession>A0A091BE45</accession>
<dbReference type="AlphaFoldDB" id="A0A091BE45"/>
<dbReference type="InterPro" id="IPR010281">
    <property type="entry name" value="DUF885"/>
</dbReference>
<evidence type="ECO:0008006" key="3">
    <source>
        <dbReference type="Google" id="ProtNLM"/>
    </source>
</evidence>
<proteinExistence type="predicted"/>
<name>A0A091BE45_9GAMM</name>
<keyword evidence="2" id="KW-1185">Reference proteome</keyword>
<sequence length="606" mass="67893">MMRASVLLISCVLAVAGCSREPAAPEAPAAVQADPAAVAAELDALLAEWHESELKANPIFATALGDLRYNDQLPDMFSASYRAEQEARERDFLARVQGLDRNALSGQHRLSYDIFIADRESSLAGNRFPAWMLPVNQFGNYGSFMAQLGSGQGLQPFKEVRHYDDFLARIARFPVLNDSAIANMREGIAAGVVQPVPVVEKAIPQFGAHAVDDVEQSVFWGPIRNMPADFPEAERERLTAAYREAIANTLVPAYAKMRDFLRDEYLPKARTGVGQMHLPDGKAWYAHNVRVNTTTDLTPEEIHQFGLEEVARILAEMNAVREQVGFKGDLPAFFEHLGTDDQFYFKTEEEALQAYRDVQQKINPRLEQLFDIFPKADYEVRPVEAFRAASEAGASYQSPSPDGSRPGVFYLNTHNLRAQPNFLVETLSIHEASPGHHFQISIQQEVESLPAFRRFGGYTAYSEGWALYAESLGKEMGLFTDPYQWYGRLSDEQLRAMRLVVDTGLHYYGWDRQQAIDYMLANSSMAESDVIAEVERYIVIPGQALAYKVGQRVIRELRNEAEAELGEKFDVRAFHRQVLVDGALPMGVLQTKIREWIAAEKAKAGA</sequence>
<dbReference type="STRING" id="1384056.N787_03295"/>
<dbReference type="PROSITE" id="PS51257">
    <property type="entry name" value="PROKAR_LIPOPROTEIN"/>
    <property type="match status" value="1"/>
</dbReference>
<evidence type="ECO:0000313" key="2">
    <source>
        <dbReference type="Proteomes" id="UP000029393"/>
    </source>
</evidence>
<reference evidence="1 2" key="1">
    <citation type="submission" date="2013-09" db="EMBL/GenBank/DDBJ databases">
        <title>Genome sequencing of Arenimonas metalli.</title>
        <authorList>
            <person name="Chen F."/>
            <person name="Wang G."/>
        </authorList>
    </citation>
    <scope>NUCLEOTIDE SEQUENCE [LARGE SCALE GENOMIC DNA]</scope>
    <source>
        <strain evidence="1 2">CF5-1</strain>
    </source>
</reference>
<dbReference type="Proteomes" id="UP000029393">
    <property type="component" value="Unassembled WGS sequence"/>
</dbReference>
<protein>
    <recommendedName>
        <fullName evidence="3">DUF885 domain-containing protein</fullName>
    </recommendedName>
</protein>
<dbReference type="EMBL" id="AVCK01000044">
    <property type="protein sequence ID" value="KFN42690.1"/>
    <property type="molecule type" value="Genomic_DNA"/>
</dbReference>
<dbReference type="PATRIC" id="fig|1384056.3.peg.2172"/>
<dbReference type="eggNOG" id="COG4805">
    <property type="taxonomic scope" value="Bacteria"/>
</dbReference>
<dbReference type="Pfam" id="PF05960">
    <property type="entry name" value="DUF885"/>
    <property type="match status" value="1"/>
</dbReference>
<evidence type="ECO:0000313" key="1">
    <source>
        <dbReference type="EMBL" id="KFN42690.1"/>
    </source>
</evidence>
<comment type="caution">
    <text evidence="1">The sequence shown here is derived from an EMBL/GenBank/DDBJ whole genome shotgun (WGS) entry which is preliminary data.</text>
</comment>
<gene>
    <name evidence="1" type="ORF">N787_03295</name>
</gene>
<dbReference type="PANTHER" id="PTHR33361:SF16">
    <property type="entry name" value="DUF885 DOMAIN-CONTAINING PROTEIN"/>
    <property type="match status" value="1"/>
</dbReference>
<dbReference type="PANTHER" id="PTHR33361">
    <property type="entry name" value="GLR0591 PROTEIN"/>
    <property type="match status" value="1"/>
</dbReference>
<organism evidence="1 2">
    <name type="scientific">Arenimonas metalli CF5-1</name>
    <dbReference type="NCBI Taxonomy" id="1384056"/>
    <lineage>
        <taxon>Bacteria</taxon>
        <taxon>Pseudomonadati</taxon>
        <taxon>Pseudomonadota</taxon>
        <taxon>Gammaproteobacteria</taxon>
        <taxon>Lysobacterales</taxon>
        <taxon>Lysobacteraceae</taxon>
        <taxon>Arenimonas</taxon>
    </lineage>
</organism>